<evidence type="ECO:0000256" key="8">
    <source>
        <dbReference type="SAM" id="MobiDB-lite"/>
    </source>
</evidence>
<dbReference type="Pfam" id="PF00919">
    <property type="entry name" value="UPF0004"/>
    <property type="match status" value="1"/>
</dbReference>
<dbReference type="SUPFAM" id="SSF102114">
    <property type="entry name" value="Radical SAM enzymes"/>
    <property type="match status" value="1"/>
</dbReference>
<feature type="domain" description="MTTase N-terminal" evidence="9">
    <location>
        <begin position="24"/>
        <end position="128"/>
    </location>
</feature>
<dbReference type="AlphaFoldDB" id="A0A7Y0HG37"/>
<dbReference type="PROSITE" id="PS01278">
    <property type="entry name" value="MTTASE_RADICAL"/>
    <property type="match status" value="1"/>
</dbReference>
<proteinExistence type="predicted"/>
<feature type="region of interest" description="Disordered" evidence="8">
    <location>
        <begin position="1"/>
        <end position="21"/>
    </location>
</feature>
<evidence type="ECO:0000256" key="6">
    <source>
        <dbReference type="ARBA" id="ARBA00023004"/>
    </source>
</evidence>
<accession>A0A7Y0HG37</accession>
<dbReference type="PROSITE" id="PS51449">
    <property type="entry name" value="MTTASE_N"/>
    <property type="match status" value="1"/>
</dbReference>
<dbReference type="GO" id="GO:0035598">
    <property type="term" value="F:tRNA (N(6)-L-threonylcarbamoyladenosine(37)-C(2))-methylthiotransferase activity"/>
    <property type="evidence" value="ECO:0007669"/>
    <property type="project" value="TreeGrafter"/>
</dbReference>
<dbReference type="SFLD" id="SFLDG01082">
    <property type="entry name" value="B12-binding_domain_containing"/>
    <property type="match status" value="1"/>
</dbReference>
<dbReference type="PANTHER" id="PTHR11918">
    <property type="entry name" value="RADICAL SAM PROTEINS"/>
    <property type="match status" value="1"/>
</dbReference>
<keyword evidence="3 11" id="KW-0808">Transferase</keyword>
<dbReference type="InterPro" id="IPR013848">
    <property type="entry name" value="Methylthiotransferase_N"/>
</dbReference>
<dbReference type="InterPro" id="IPR005839">
    <property type="entry name" value="Methylthiotransferase"/>
</dbReference>
<protein>
    <submittedName>
        <fullName evidence="11">tRNA (N(6)-L-threonylcarbamoyladenosine(37)-C(2))-methylthiotransferase MtaB</fullName>
    </submittedName>
</protein>
<evidence type="ECO:0000313" key="11">
    <source>
        <dbReference type="EMBL" id="NMM44512.1"/>
    </source>
</evidence>
<dbReference type="InterPro" id="IPR006467">
    <property type="entry name" value="MiaB-like_bact"/>
</dbReference>
<gene>
    <name evidence="11" type="primary">mtaB</name>
    <name evidence="11" type="ORF">HH303_08475</name>
</gene>
<reference evidence="11 12" key="1">
    <citation type="submission" date="2020-04" db="EMBL/GenBank/DDBJ databases">
        <title>Rhodospirillaceae bacterium KN72 isolated from deep sea.</title>
        <authorList>
            <person name="Zhang D.-C."/>
        </authorList>
    </citation>
    <scope>NUCLEOTIDE SEQUENCE [LARGE SCALE GENOMIC DNA]</scope>
    <source>
        <strain evidence="11 12">KN72</strain>
    </source>
</reference>
<dbReference type="Pfam" id="PF04055">
    <property type="entry name" value="Radical_SAM"/>
    <property type="match status" value="1"/>
</dbReference>
<dbReference type="NCBIfam" id="TIGR01579">
    <property type="entry name" value="MiaB-like-C"/>
    <property type="match status" value="1"/>
</dbReference>
<name>A0A7Y0HG37_9PROT</name>
<dbReference type="EMBL" id="JABBNT010000002">
    <property type="protein sequence ID" value="NMM44512.1"/>
    <property type="molecule type" value="Genomic_DNA"/>
</dbReference>
<dbReference type="Gene3D" id="3.80.30.20">
    <property type="entry name" value="tm_1862 like domain"/>
    <property type="match status" value="1"/>
</dbReference>
<dbReference type="PANTHER" id="PTHR11918:SF45">
    <property type="entry name" value="THREONYLCARBAMOYLADENOSINE TRNA METHYLTHIOTRANSFERASE"/>
    <property type="match status" value="1"/>
</dbReference>
<dbReference type="InterPro" id="IPR006638">
    <property type="entry name" value="Elp3/MiaA/NifB-like_rSAM"/>
</dbReference>
<keyword evidence="4" id="KW-0949">S-adenosyl-L-methionine</keyword>
<dbReference type="NCBIfam" id="TIGR00089">
    <property type="entry name" value="MiaB/RimO family radical SAM methylthiotransferase"/>
    <property type="match status" value="1"/>
</dbReference>
<sequence>MATRRRPCHHDRTHRDILPGGNGPVTEIVTFGCRLNAFESEAIRELTADRARDDLIVVNTCAVTAEAERQARQTIRKLRRDHPDAEILVTGCAAQISPDAYAAMPEVTRVVGNREKLKAETYGGQSEERILVDDIMSVEETAGHLIAGFGERARAFVQVQNGCDHRCTFCIIPYGRGNSRSVPAGVVVEQIRTLVETGVKEVVLSGVDITSYGADLPGHPTLGQLTRRILKLVPDLPRLRISSIDCIEMDEDLMRAIAEEERLMPHLHLSLQAGDDMILKRMKRRHSRDDAVRLTDRLRDLRPGIVFGADLIAGFPTETDAMFDNTLQIVDDCGLTWLHVFPYSERPGTPAARIPNQVPKAERKARAKTLRDAGARAATAYLDSLQGHTATVLIEKDNMGHSEGFAPVRLDRDMVEGTLVTTRLGPVRDGIVQGSPITDRAAA</sequence>
<keyword evidence="7" id="KW-0411">Iron-sulfur</keyword>
<keyword evidence="12" id="KW-1185">Reference proteome</keyword>
<evidence type="ECO:0000256" key="4">
    <source>
        <dbReference type="ARBA" id="ARBA00022691"/>
    </source>
</evidence>
<dbReference type="SMART" id="SM00729">
    <property type="entry name" value="Elp3"/>
    <property type="match status" value="1"/>
</dbReference>
<comment type="cofactor">
    <cofactor evidence="1">
        <name>[4Fe-4S] cluster</name>
        <dbReference type="ChEBI" id="CHEBI:49883"/>
    </cofactor>
</comment>
<dbReference type="InterPro" id="IPR007197">
    <property type="entry name" value="rSAM"/>
</dbReference>
<dbReference type="InterPro" id="IPR038135">
    <property type="entry name" value="Methylthiotransferase_N_sf"/>
</dbReference>
<evidence type="ECO:0000256" key="2">
    <source>
        <dbReference type="ARBA" id="ARBA00022485"/>
    </source>
</evidence>
<keyword evidence="2" id="KW-0004">4Fe-4S</keyword>
<evidence type="ECO:0000259" key="9">
    <source>
        <dbReference type="PROSITE" id="PS51449"/>
    </source>
</evidence>
<keyword evidence="6" id="KW-0408">Iron</keyword>
<evidence type="ECO:0000256" key="3">
    <source>
        <dbReference type="ARBA" id="ARBA00022679"/>
    </source>
</evidence>
<dbReference type="InterPro" id="IPR020612">
    <property type="entry name" value="Methylthiotransferase_CS"/>
</dbReference>
<evidence type="ECO:0000259" key="10">
    <source>
        <dbReference type="PROSITE" id="PS51918"/>
    </source>
</evidence>
<dbReference type="Gene3D" id="3.40.50.12160">
    <property type="entry name" value="Methylthiotransferase, N-terminal domain"/>
    <property type="match status" value="1"/>
</dbReference>
<keyword evidence="5" id="KW-0479">Metal-binding</keyword>
<feature type="compositionally biased region" description="Basic residues" evidence="8">
    <location>
        <begin position="1"/>
        <end position="12"/>
    </location>
</feature>
<dbReference type="PROSITE" id="PS51918">
    <property type="entry name" value="RADICAL_SAM"/>
    <property type="match status" value="1"/>
</dbReference>
<dbReference type="InterPro" id="IPR058240">
    <property type="entry name" value="rSAM_sf"/>
</dbReference>
<dbReference type="SFLD" id="SFLDS00029">
    <property type="entry name" value="Radical_SAM"/>
    <property type="match status" value="1"/>
</dbReference>
<dbReference type="InterPro" id="IPR023404">
    <property type="entry name" value="rSAM_horseshoe"/>
</dbReference>
<organism evidence="11 12">
    <name type="scientific">Pacificispira spongiicola</name>
    <dbReference type="NCBI Taxonomy" id="2729598"/>
    <lineage>
        <taxon>Bacteria</taxon>
        <taxon>Pseudomonadati</taxon>
        <taxon>Pseudomonadota</taxon>
        <taxon>Alphaproteobacteria</taxon>
        <taxon>Rhodospirillales</taxon>
        <taxon>Rhodospirillaceae</taxon>
        <taxon>Pacificispira</taxon>
    </lineage>
</organism>
<feature type="domain" description="Radical SAM core" evidence="10">
    <location>
        <begin position="149"/>
        <end position="380"/>
    </location>
</feature>
<evidence type="ECO:0000313" key="12">
    <source>
        <dbReference type="Proteomes" id="UP000539372"/>
    </source>
</evidence>
<dbReference type="GO" id="GO:0046872">
    <property type="term" value="F:metal ion binding"/>
    <property type="evidence" value="ECO:0007669"/>
    <property type="project" value="UniProtKB-KW"/>
</dbReference>
<evidence type="ECO:0000256" key="5">
    <source>
        <dbReference type="ARBA" id="ARBA00022723"/>
    </source>
</evidence>
<dbReference type="Proteomes" id="UP000539372">
    <property type="component" value="Unassembled WGS sequence"/>
</dbReference>
<dbReference type="GO" id="GO:0051539">
    <property type="term" value="F:4 iron, 4 sulfur cluster binding"/>
    <property type="evidence" value="ECO:0007669"/>
    <property type="project" value="UniProtKB-KW"/>
</dbReference>
<comment type="caution">
    <text evidence="11">The sequence shown here is derived from an EMBL/GenBank/DDBJ whole genome shotgun (WGS) entry which is preliminary data.</text>
</comment>
<dbReference type="CDD" id="cd01335">
    <property type="entry name" value="Radical_SAM"/>
    <property type="match status" value="1"/>
</dbReference>
<evidence type="ECO:0000256" key="7">
    <source>
        <dbReference type="ARBA" id="ARBA00023014"/>
    </source>
</evidence>
<evidence type="ECO:0000256" key="1">
    <source>
        <dbReference type="ARBA" id="ARBA00001966"/>
    </source>
</evidence>